<dbReference type="PROSITE" id="PS01032">
    <property type="entry name" value="PPM_1"/>
    <property type="match status" value="1"/>
</dbReference>
<dbReference type="PROSITE" id="PS51746">
    <property type="entry name" value="PPM_2"/>
    <property type="match status" value="1"/>
</dbReference>
<comment type="cofactor">
    <cofactor evidence="2">
        <name>Mg(2+)</name>
        <dbReference type="ChEBI" id="CHEBI:18420"/>
    </cofactor>
</comment>
<dbReference type="InterPro" id="IPR000222">
    <property type="entry name" value="PP2C_BS"/>
</dbReference>
<evidence type="ECO:0000256" key="6">
    <source>
        <dbReference type="ARBA" id="ARBA00022490"/>
    </source>
</evidence>
<sequence length="366" mass="40693">MGAFLEKPNTEKHNETGEGNGLRYGVSSMQGWRCEMEDAHFARTNLGEDLSDWSYFAVFDGHAGFKVSEHCAKHLLEAIILSDEFKSSDVVKAIHSGFLNLDSKMRDIPELASGSNKSGTTAVCAFISNENIYIANCGDSRAVLCRNGVPIFSTQDHKPILPGEKERIVNAGGSVMVQRVNGSLAVSRALGDYDYKKDTELGQCEQLVSPEPEIFCKERDPQDYFLVLACDGVWDVMSNEAVCSYITNRLRITDDLVLICNQVIDTCLHKGSRDNMSIILILFPGAPQKSPEAIQAEEELERNIRKTIKEFTEDSEAVYDVSTLMRMLNSSNINWPAGGGMESKYKLITEVFKEFCPDLAETDLEL</sequence>
<comment type="cofactor">
    <cofactor evidence="1">
        <name>Mn(2+)</name>
        <dbReference type="ChEBI" id="CHEBI:29035"/>
    </cofactor>
</comment>
<evidence type="ECO:0000256" key="4">
    <source>
        <dbReference type="ARBA" id="ARBA00004635"/>
    </source>
</evidence>
<dbReference type="InterPro" id="IPR001932">
    <property type="entry name" value="PPM-type_phosphatase-like_dom"/>
</dbReference>
<organism evidence="19 20">
    <name type="scientific">Clunio marinus</name>
    <dbReference type="NCBI Taxonomy" id="568069"/>
    <lineage>
        <taxon>Eukaryota</taxon>
        <taxon>Metazoa</taxon>
        <taxon>Ecdysozoa</taxon>
        <taxon>Arthropoda</taxon>
        <taxon>Hexapoda</taxon>
        <taxon>Insecta</taxon>
        <taxon>Pterygota</taxon>
        <taxon>Neoptera</taxon>
        <taxon>Endopterygota</taxon>
        <taxon>Diptera</taxon>
        <taxon>Nematocera</taxon>
        <taxon>Chironomoidea</taxon>
        <taxon>Chironomidae</taxon>
        <taxon>Clunio</taxon>
    </lineage>
</organism>
<keyword evidence="20" id="KW-1185">Reference proteome</keyword>
<dbReference type="Proteomes" id="UP000183832">
    <property type="component" value="Unassembled WGS sequence"/>
</dbReference>
<dbReference type="Pfam" id="PF00481">
    <property type="entry name" value="PP2C"/>
    <property type="match status" value="1"/>
</dbReference>
<keyword evidence="7" id="KW-0597">Phosphoprotein</keyword>
<dbReference type="Gene3D" id="1.10.10.430">
    <property type="entry name" value="Phosphatase 2C, C-terminal domain suprefamily"/>
    <property type="match status" value="1"/>
</dbReference>
<evidence type="ECO:0000256" key="3">
    <source>
        <dbReference type="ARBA" id="ARBA00004514"/>
    </source>
</evidence>
<dbReference type="InterPro" id="IPR036457">
    <property type="entry name" value="PPM-type-like_dom_sf"/>
</dbReference>
<keyword evidence="11" id="KW-0460">Magnesium</keyword>
<dbReference type="EMBL" id="CVRI01000021">
    <property type="protein sequence ID" value="CRK91514.1"/>
    <property type="molecule type" value="Genomic_DNA"/>
</dbReference>
<evidence type="ECO:0000256" key="5">
    <source>
        <dbReference type="ARBA" id="ARBA00006702"/>
    </source>
</evidence>
<keyword evidence="14" id="KW-0464">Manganese</keyword>
<dbReference type="GO" id="GO:0000287">
    <property type="term" value="F:magnesium ion binding"/>
    <property type="evidence" value="ECO:0007669"/>
    <property type="project" value="InterPro"/>
</dbReference>
<evidence type="ECO:0000256" key="17">
    <source>
        <dbReference type="SAM" id="MobiDB-lite"/>
    </source>
</evidence>
<feature type="domain" description="PPM-type phosphatase" evidence="18">
    <location>
        <begin position="23"/>
        <end position="283"/>
    </location>
</feature>
<evidence type="ECO:0000256" key="8">
    <source>
        <dbReference type="ARBA" id="ARBA00022707"/>
    </source>
</evidence>
<dbReference type="CDD" id="cd00143">
    <property type="entry name" value="PP2Cc"/>
    <property type="match status" value="1"/>
</dbReference>
<evidence type="ECO:0000313" key="19">
    <source>
        <dbReference type="EMBL" id="CRK91514.1"/>
    </source>
</evidence>
<dbReference type="SMART" id="SM00332">
    <property type="entry name" value="PP2Cc"/>
    <property type="match status" value="1"/>
</dbReference>
<protein>
    <submittedName>
        <fullName evidence="19">CLUMA_CG005175, isoform A</fullName>
    </submittedName>
</protein>
<accession>A0A1J1HVD4</accession>
<keyword evidence="13" id="KW-0472">Membrane</keyword>
<keyword evidence="12 16" id="KW-0904">Protein phosphatase</keyword>
<dbReference type="SUPFAM" id="SSF81601">
    <property type="entry name" value="Protein serine/threonine phosphatase 2C, C-terminal domain"/>
    <property type="match status" value="1"/>
</dbReference>
<evidence type="ECO:0000256" key="10">
    <source>
        <dbReference type="ARBA" id="ARBA00022801"/>
    </source>
</evidence>
<gene>
    <name evidence="19" type="ORF">CLUMA_CG005175</name>
</gene>
<dbReference type="SUPFAM" id="SSF81606">
    <property type="entry name" value="PP2C-like"/>
    <property type="match status" value="1"/>
</dbReference>
<evidence type="ECO:0000256" key="15">
    <source>
        <dbReference type="ARBA" id="ARBA00023288"/>
    </source>
</evidence>
<keyword evidence="10 16" id="KW-0378">Hydrolase</keyword>
<evidence type="ECO:0000256" key="7">
    <source>
        <dbReference type="ARBA" id="ARBA00022553"/>
    </source>
</evidence>
<dbReference type="GO" id="GO:0016020">
    <property type="term" value="C:membrane"/>
    <property type="evidence" value="ECO:0007669"/>
    <property type="project" value="UniProtKB-SubCell"/>
</dbReference>
<reference evidence="19 20" key="1">
    <citation type="submission" date="2015-04" db="EMBL/GenBank/DDBJ databases">
        <authorList>
            <person name="Syromyatnikov M.Y."/>
            <person name="Popov V.N."/>
        </authorList>
    </citation>
    <scope>NUCLEOTIDE SEQUENCE [LARGE SCALE GENOMIC DNA]</scope>
</reference>
<dbReference type="PANTHER" id="PTHR47992">
    <property type="entry name" value="PROTEIN PHOSPHATASE"/>
    <property type="match status" value="1"/>
</dbReference>
<name>A0A1J1HVD4_9DIPT</name>
<dbReference type="STRING" id="568069.A0A1J1HVD4"/>
<evidence type="ECO:0000256" key="13">
    <source>
        <dbReference type="ARBA" id="ARBA00023136"/>
    </source>
</evidence>
<keyword evidence="8" id="KW-0519">Myristate</keyword>
<dbReference type="InterPro" id="IPR012911">
    <property type="entry name" value="PP2C_C"/>
</dbReference>
<comment type="similarity">
    <text evidence="5 16">Belongs to the PP2C family.</text>
</comment>
<dbReference type="Gene3D" id="3.60.40.10">
    <property type="entry name" value="PPM-type phosphatase domain"/>
    <property type="match status" value="1"/>
</dbReference>
<keyword evidence="15" id="KW-0449">Lipoprotein</keyword>
<proteinExistence type="inferred from homology"/>
<dbReference type="AlphaFoldDB" id="A0A1J1HVD4"/>
<dbReference type="FunFam" id="3.60.40.10:FF:000001">
    <property type="entry name" value="protein phosphatase 1B isoform X1"/>
    <property type="match status" value="1"/>
</dbReference>
<dbReference type="InterPro" id="IPR036580">
    <property type="entry name" value="PP2C_C_sf"/>
</dbReference>
<dbReference type="InterPro" id="IPR015655">
    <property type="entry name" value="PP2C"/>
</dbReference>
<evidence type="ECO:0000256" key="12">
    <source>
        <dbReference type="ARBA" id="ARBA00022912"/>
    </source>
</evidence>
<keyword evidence="6" id="KW-0963">Cytoplasm</keyword>
<keyword evidence="9" id="KW-0479">Metal-binding</keyword>
<dbReference type="GO" id="GO:0004722">
    <property type="term" value="F:protein serine/threonine phosphatase activity"/>
    <property type="evidence" value="ECO:0007669"/>
    <property type="project" value="InterPro"/>
</dbReference>
<evidence type="ECO:0000256" key="16">
    <source>
        <dbReference type="RuleBase" id="RU003465"/>
    </source>
</evidence>
<dbReference type="GO" id="GO:0030145">
    <property type="term" value="F:manganese ion binding"/>
    <property type="evidence" value="ECO:0007669"/>
    <property type="project" value="InterPro"/>
</dbReference>
<dbReference type="OrthoDB" id="10264738at2759"/>
<dbReference type="GO" id="GO:0005829">
    <property type="term" value="C:cytosol"/>
    <property type="evidence" value="ECO:0007669"/>
    <property type="project" value="UniProtKB-SubCell"/>
</dbReference>
<evidence type="ECO:0000256" key="2">
    <source>
        <dbReference type="ARBA" id="ARBA00001946"/>
    </source>
</evidence>
<evidence type="ECO:0000259" key="18">
    <source>
        <dbReference type="PROSITE" id="PS51746"/>
    </source>
</evidence>
<evidence type="ECO:0000256" key="9">
    <source>
        <dbReference type="ARBA" id="ARBA00022723"/>
    </source>
</evidence>
<evidence type="ECO:0000313" key="20">
    <source>
        <dbReference type="Proteomes" id="UP000183832"/>
    </source>
</evidence>
<comment type="subcellular location">
    <subcellularLocation>
        <location evidence="3">Cytoplasm</location>
        <location evidence="3">Cytosol</location>
    </subcellularLocation>
    <subcellularLocation>
        <location evidence="4">Membrane</location>
        <topology evidence="4">Lipid-anchor</topology>
    </subcellularLocation>
</comment>
<dbReference type="Pfam" id="PF07830">
    <property type="entry name" value="PP2C_C"/>
    <property type="match status" value="1"/>
</dbReference>
<evidence type="ECO:0000256" key="14">
    <source>
        <dbReference type="ARBA" id="ARBA00023211"/>
    </source>
</evidence>
<feature type="region of interest" description="Disordered" evidence="17">
    <location>
        <begin position="1"/>
        <end position="22"/>
    </location>
</feature>
<evidence type="ECO:0000256" key="1">
    <source>
        <dbReference type="ARBA" id="ARBA00001936"/>
    </source>
</evidence>
<evidence type="ECO:0000256" key="11">
    <source>
        <dbReference type="ARBA" id="ARBA00022842"/>
    </source>
</evidence>